<organism evidence="3 4">
    <name type="scientific">Euplotes crassus</name>
    <dbReference type="NCBI Taxonomy" id="5936"/>
    <lineage>
        <taxon>Eukaryota</taxon>
        <taxon>Sar</taxon>
        <taxon>Alveolata</taxon>
        <taxon>Ciliophora</taxon>
        <taxon>Intramacronucleata</taxon>
        <taxon>Spirotrichea</taxon>
        <taxon>Hypotrichia</taxon>
        <taxon>Euplotida</taxon>
        <taxon>Euplotidae</taxon>
        <taxon>Moneuplotes</taxon>
    </lineage>
</organism>
<dbReference type="AlphaFoldDB" id="A0AAD1U6A3"/>
<protein>
    <submittedName>
        <fullName evidence="3">Uncharacterized protein</fullName>
    </submittedName>
</protein>
<keyword evidence="2" id="KW-0732">Signal</keyword>
<name>A0AAD1U6A3_EUPCR</name>
<feature type="transmembrane region" description="Helical" evidence="1">
    <location>
        <begin position="516"/>
        <end position="533"/>
    </location>
</feature>
<keyword evidence="1" id="KW-0472">Membrane</keyword>
<dbReference type="SUPFAM" id="SSF50978">
    <property type="entry name" value="WD40 repeat-like"/>
    <property type="match status" value="1"/>
</dbReference>
<keyword evidence="4" id="KW-1185">Reference proteome</keyword>
<dbReference type="Proteomes" id="UP001295684">
    <property type="component" value="Unassembled WGS sequence"/>
</dbReference>
<gene>
    <name evidence="3" type="ORF">ECRASSUSDP1_LOCUS2219</name>
</gene>
<dbReference type="EMBL" id="CAMPGE010002105">
    <property type="protein sequence ID" value="CAI2360911.1"/>
    <property type="molecule type" value="Genomic_DNA"/>
</dbReference>
<feature type="chain" id="PRO_5042041387" evidence="2">
    <location>
        <begin position="23"/>
        <end position="608"/>
    </location>
</feature>
<evidence type="ECO:0000256" key="2">
    <source>
        <dbReference type="SAM" id="SignalP"/>
    </source>
</evidence>
<evidence type="ECO:0000313" key="3">
    <source>
        <dbReference type="EMBL" id="CAI2360911.1"/>
    </source>
</evidence>
<sequence length="608" mass="69298">MKHKLAFLFLCILCVSFCAIETEQSQEELQEIQQISDRIEQLHKRLYLIKHIRNGKIKIPKDLDLEKIEIEDPSFENFETFEDFSIDKYLTTKGTIESKPGEEIVEFLYFQPPNFWTQSKEMINPRSQVLAVLQNNKVVRIYSVATLSLISEFDISSYLDQVQDLKKEIVSFKCSDANPDEPYLLILTKSGDVISIRLNLMNVEAQPDETASNVKGKKDHQAVRVVKTFYAASSISFNMWDTIVSNNQTLYQEDVETRLSEGVAPIALEFSGKGMSGNIIIADSQGFFNIYRKAIPDKNKPTEDKALVNLISRSHSGFDSIDLITRHHMLMIYSSGSQISFLRTFDGQMMKASCEVGTKQISTISHDPTAHGRFYVGTHDGDVIIYELLQNKKSLGCSIAGKITGEASGNYSTFPLNRFILQAKDSGEINVFNITESRLDETKHDWNKLKGVKYKPEILKELEFESLKFDALVTQKSSHLAIQVINEGREELVLIEVFDSEIFTENFLASIAQSNYFIIGISFVGVIIYQFLFKQPRRDKRKQKYNHLDERETGGKANTKLDDLTKRLESLDSTSELLSKIGKDPTTFDSGKAKRRKEKYGNKIDFLE</sequence>
<dbReference type="Gene3D" id="2.130.10.10">
    <property type="entry name" value="YVTN repeat-like/Quinoprotein amine dehydrogenase"/>
    <property type="match status" value="1"/>
</dbReference>
<keyword evidence="1" id="KW-1133">Transmembrane helix</keyword>
<evidence type="ECO:0000313" key="4">
    <source>
        <dbReference type="Proteomes" id="UP001295684"/>
    </source>
</evidence>
<dbReference type="InterPro" id="IPR036322">
    <property type="entry name" value="WD40_repeat_dom_sf"/>
</dbReference>
<proteinExistence type="predicted"/>
<accession>A0AAD1U6A3</accession>
<keyword evidence="1" id="KW-0812">Transmembrane</keyword>
<evidence type="ECO:0000256" key="1">
    <source>
        <dbReference type="SAM" id="Phobius"/>
    </source>
</evidence>
<reference evidence="3" key="1">
    <citation type="submission" date="2023-07" db="EMBL/GenBank/DDBJ databases">
        <authorList>
            <consortium name="AG Swart"/>
            <person name="Singh M."/>
            <person name="Singh A."/>
            <person name="Seah K."/>
            <person name="Emmerich C."/>
        </authorList>
    </citation>
    <scope>NUCLEOTIDE SEQUENCE</scope>
    <source>
        <strain evidence="3">DP1</strain>
    </source>
</reference>
<dbReference type="InterPro" id="IPR015943">
    <property type="entry name" value="WD40/YVTN_repeat-like_dom_sf"/>
</dbReference>
<feature type="signal peptide" evidence="2">
    <location>
        <begin position="1"/>
        <end position="22"/>
    </location>
</feature>
<comment type="caution">
    <text evidence="3">The sequence shown here is derived from an EMBL/GenBank/DDBJ whole genome shotgun (WGS) entry which is preliminary data.</text>
</comment>